<dbReference type="InterPro" id="IPR052024">
    <property type="entry name" value="Methanogen_methyltrans"/>
</dbReference>
<dbReference type="RefSeq" id="WP_029163116.1">
    <property type="nucleotide sequence ID" value="NZ_CP009933.1"/>
</dbReference>
<dbReference type="Proteomes" id="UP000033115">
    <property type="component" value="Chromosome"/>
</dbReference>
<evidence type="ECO:0000259" key="1">
    <source>
        <dbReference type="Pfam" id="PF01208"/>
    </source>
</evidence>
<keyword evidence="3" id="KW-1185">Reference proteome</keyword>
<protein>
    <submittedName>
        <fullName evidence="2">Uroporphyrinogen-III decarboxylase-like protein</fullName>
    </submittedName>
</protein>
<dbReference type="STRING" id="1548.CSCA_2252"/>
<organism evidence="2 3">
    <name type="scientific">Clostridium scatologenes</name>
    <dbReference type="NCBI Taxonomy" id="1548"/>
    <lineage>
        <taxon>Bacteria</taxon>
        <taxon>Bacillati</taxon>
        <taxon>Bacillota</taxon>
        <taxon>Clostridia</taxon>
        <taxon>Eubacteriales</taxon>
        <taxon>Clostridiaceae</taxon>
        <taxon>Clostridium</taxon>
    </lineage>
</organism>
<name>A0A0E3K0V8_CLOSL</name>
<dbReference type="KEGG" id="csq:CSCA_2252"/>
<dbReference type="GO" id="GO:0004853">
    <property type="term" value="F:uroporphyrinogen decarboxylase activity"/>
    <property type="evidence" value="ECO:0007669"/>
    <property type="project" value="InterPro"/>
</dbReference>
<dbReference type="SUPFAM" id="SSF51726">
    <property type="entry name" value="UROD/MetE-like"/>
    <property type="match status" value="1"/>
</dbReference>
<dbReference type="InterPro" id="IPR000257">
    <property type="entry name" value="Uroporphyrinogen_deCOase"/>
</dbReference>
<dbReference type="AlphaFoldDB" id="A0A0E3K0V8"/>
<evidence type="ECO:0000313" key="2">
    <source>
        <dbReference type="EMBL" id="AKA69377.1"/>
    </source>
</evidence>
<reference evidence="2 3" key="1">
    <citation type="journal article" date="2015" name="J. Biotechnol.">
        <title>Complete genome sequence of a malodorant-producing acetogen, Clostridium scatologenes ATCC 25775(T).</title>
        <authorList>
            <person name="Zhu Z."/>
            <person name="Guo T."/>
            <person name="Zheng H."/>
            <person name="Song T."/>
            <person name="Ouyang P."/>
            <person name="Xie J."/>
        </authorList>
    </citation>
    <scope>NUCLEOTIDE SEQUENCE [LARGE SCALE GENOMIC DNA]</scope>
    <source>
        <strain evidence="2 3">ATCC 25775</strain>
    </source>
</reference>
<sequence length="374" mass="41847">MKTGQELYNEHFERLKKAISMEKTDRVPINLNADAFCVKAAGGKLSDLVTDMEYGNDLLLQGMKSFGDIDCTLGYGCFPQTKGAFFLSNIKLPGRELSDNMLWQIDEVGFMTENDYDTIINKGWNNFYMDFFKNRLGDPLSIMGRIMELTPKIAKKYKDAGIVAIIGNAMAGAPYETLIAGRSIRKFVRDLRKIPDKLKAVMDVMAEEGYESLRNAIHADRPLAVFSGGARMAGDFISEKTFEEFVWPYYKKSIEIAVEEGAYVYLHSDLCWDRFINYLLELPKGKCIFHPDSTTDIFKAGEMLKGHMCIMGDVSPSLLTLATPDEVYDYSKKLIDKFAPQGFIMAAGCCIPPNAKIENVKAMIAAALESSSDS</sequence>
<dbReference type="Pfam" id="PF01208">
    <property type="entry name" value="URO-D"/>
    <property type="match status" value="1"/>
</dbReference>
<accession>A0A0E3K0V8</accession>
<dbReference type="GO" id="GO:0006779">
    <property type="term" value="P:porphyrin-containing compound biosynthetic process"/>
    <property type="evidence" value="ECO:0007669"/>
    <property type="project" value="InterPro"/>
</dbReference>
<feature type="domain" description="Uroporphyrinogen decarboxylase (URO-D)" evidence="1">
    <location>
        <begin position="160"/>
        <end position="367"/>
    </location>
</feature>
<dbReference type="PANTHER" id="PTHR47099:SF1">
    <property type="entry name" value="METHYLCOBAMIDE:COM METHYLTRANSFERASE MTBA"/>
    <property type="match status" value="1"/>
</dbReference>
<proteinExistence type="predicted"/>
<evidence type="ECO:0000313" key="3">
    <source>
        <dbReference type="Proteomes" id="UP000033115"/>
    </source>
</evidence>
<dbReference type="Gene3D" id="3.20.20.210">
    <property type="match status" value="1"/>
</dbReference>
<dbReference type="InterPro" id="IPR038071">
    <property type="entry name" value="UROD/MetE-like_sf"/>
</dbReference>
<dbReference type="HOGENOM" id="CLU_059388_0_0_9"/>
<dbReference type="EMBL" id="CP009933">
    <property type="protein sequence ID" value="AKA69377.1"/>
    <property type="molecule type" value="Genomic_DNA"/>
</dbReference>
<dbReference type="PANTHER" id="PTHR47099">
    <property type="entry name" value="METHYLCOBAMIDE:COM METHYLTRANSFERASE MTBA"/>
    <property type="match status" value="1"/>
</dbReference>
<gene>
    <name evidence="2" type="ORF">CSCA_2252</name>
</gene>